<dbReference type="OrthoDB" id="425602at2759"/>
<evidence type="ECO:0000256" key="7">
    <source>
        <dbReference type="ARBA" id="ARBA00022741"/>
    </source>
</evidence>
<evidence type="ECO:0000259" key="10">
    <source>
        <dbReference type="Pfam" id="PF02223"/>
    </source>
</evidence>
<dbReference type="Proteomes" id="UP000053989">
    <property type="component" value="Unassembled WGS sequence"/>
</dbReference>
<sequence length="222" mass="24531">MASPTRGAFIVIEGLDRSGKSTQAAILHSRLQGPEQSAKAVLLKFPDRTTAIGKMIDAYLRSQSELDDHAIHLLFSANRWELATSICAHLAAGMTVIADRYAFSGIAFSARKGLSYEWCRAPDVGLPAPDLTVFLDVEPEVARARGGYGEERYEQEGIQRGVRAMFERIGEEMNRDGQGKWVVIDASKEKDRVARDIWHVVESLAEGVDAPTAKLWQTRLST</sequence>
<evidence type="ECO:0000256" key="2">
    <source>
        <dbReference type="ARBA" id="ARBA00009776"/>
    </source>
</evidence>
<keyword evidence="5" id="KW-0808">Transferase</keyword>
<evidence type="ECO:0000313" key="11">
    <source>
        <dbReference type="EMBL" id="KIM62500.1"/>
    </source>
</evidence>
<evidence type="ECO:0000313" key="12">
    <source>
        <dbReference type="Proteomes" id="UP000053989"/>
    </source>
</evidence>
<dbReference type="GO" id="GO:0005524">
    <property type="term" value="F:ATP binding"/>
    <property type="evidence" value="ECO:0007669"/>
    <property type="project" value="UniProtKB-KW"/>
</dbReference>
<organism evidence="11 12">
    <name type="scientific">Scleroderma citrinum Foug A</name>
    <dbReference type="NCBI Taxonomy" id="1036808"/>
    <lineage>
        <taxon>Eukaryota</taxon>
        <taxon>Fungi</taxon>
        <taxon>Dikarya</taxon>
        <taxon>Basidiomycota</taxon>
        <taxon>Agaricomycotina</taxon>
        <taxon>Agaricomycetes</taxon>
        <taxon>Agaricomycetidae</taxon>
        <taxon>Boletales</taxon>
        <taxon>Sclerodermatineae</taxon>
        <taxon>Sclerodermataceae</taxon>
        <taxon>Scleroderma</taxon>
    </lineage>
</organism>
<reference evidence="11 12" key="1">
    <citation type="submission" date="2014-04" db="EMBL/GenBank/DDBJ databases">
        <authorList>
            <consortium name="DOE Joint Genome Institute"/>
            <person name="Kuo A."/>
            <person name="Kohler A."/>
            <person name="Nagy L.G."/>
            <person name="Floudas D."/>
            <person name="Copeland A."/>
            <person name="Barry K.W."/>
            <person name="Cichocki N."/>
            <person name="Veneault-Fourrey C."/>
            <person name="LaButti K."/>
            <person name="Lindquist E.A."/>
            <person name="Lipzen A."/>
            <person name="Lundell T."/>
            <person name="Morin E."/>
            <person name="Murat C."/>
            <person name="Sun H."/>
            <person name="Tunlid A."/>
            <person name="Henrissat B."/>
            <person name="Grigoriev I.V."/>
            <person name="Hibbett D.S."/>
            <person name="Martin F."/>
            <person name="Nordberg H.P."/>
            <person name="Cantor M.N."/>
            <person name="Hua S.X."/>
        </authorList>
    </citation>
    <scope>NUCLEOTIDE SEQUENCE [LARGE SCALE GENOMIC DNA]</scope>
    <source>
        <strain evidence="11 12">Foug A</strain>
    </source>
</reference>
<dbReference type="Pfam" id="PF02223">
    <property type="entry name" value="Thymidylate_kin"/>
    <property type="match status" value="1"/>
</dbReference>
<evidence type="ECO:0000256" key="4">
    <source>
        <dbReference type="ARBA" id="ARBA00017144"/>
    </source>
</evidence>
<keyword evidence="6" id="KW-0545">Nucleotide biosynthesis</keyword>
<dbReference type="GO" id="GO:0006233">
    <property type="term" value="P:dTDP biosynthetic process"/>
    <property type="evidence" value="ECO:0007669"/>
    <property type="project" value="InterPro"/>
</dbReference>
<evidence type="ECO:0000256" key="6">
    <source>
        <dbReference type="ARBA" id="ARBA00022727"/>
    </source>
</evidence>
<dbReference type="InterPro" id="IPR027417">
    <property type="entry name" value="P-loop_NTPase"/>
</dbReference>
<dbReference type="EMBL" id="KN822042">
    <property type="protein sequence ID" value="KIM62500.1"/>
    <property type="molecule type" value="Genomic_DNA"/>
</dbReference>
<dbReference type="FunFam" id="3.40.50.300:FF:000679">
    <property type="entry name" value="Thymidylate kinase"/>
    <property type="match status" value="1"/>
</dbReference>
<comment type="similarity">
    <text evidence="2">Belongs to the thymidylate kinase family.</text>
</comment>
<dbReference type="SUPFAM" id="SSF52540">
    <property type="entry name" value="P-loop containing nucleoside triphosphate hydrolases"/>
    <property type="match status" value="1"/>
</dbReference>
<reference evidence="12" key="2">
    <citation type="submission" date="2015-01" db="EMBL/GenBank/DDBJ databases">
        <title>Evolutionary Origins and Diversification of the Mycorrhizal Mutualists.</title>
        <authorList>
            <consortium name="DOE Joint Genome Institute"/>
            <consortium name="Mycorrhizal Genomics Consortium"/>
            <person name="Kohler A."/>
            <person name="Kuo A."/>
            <person name="Nagy L.G."/>
            <person name="Floudas D."/>
            <person name="Copeland A."/>
            <person name="Barry K.W."/>
            <person name="Cichocki N."/>
            <person name="Veneault-Fourrey C."/>
            <person name="LaButti K."/>
            <person name="Lindquist E.A."/>
            <person name="Lipzen A."/>
            <person name="Lundell T."/>
            <person name="Morin E."/>
            <person name="Murat C."/>
            <person name="Riley R."/>
            <person name="Ohm R."/>
            <person name="Sun H."/>
            <person name="Tunlid A."/>
            <person name="Henrissat B."/>
            <person name="Grigoriev I.V."/>
            <person name="Hibbett D.S."/>
            <person name="Martin F."/>
        </authorList>
    </citation>
    <scope>NUCLEOTIDE SEQUENCE [LARGE SCALE GENOMIC DNA]</scope>
    <source>
        <strain evidence="12">Foug A</strain>
    </source>
</reference>
<dbReference type="AlphaFoldDB" id="A0A0C3DPE7"/>
<dbReference type="GO" id="GO:0005829">
    <property type="term" value="C:cytosol"/>
    <property type="evidence" value="ECO:0007669"/>
    <property type="project" value="TreeGrafter"/>
</dbReference>
<gene>
    <name evidence="11" type="ORF">SCLCIDRAFT_1215091</name>
</gene>
<keyword evidence="8" id="KW-0418">Kinase</keyword>
<dbReference type="InterPro" id="IPR039430">
    <property type="entry name" value="Thymidylate_kin-like_dom"/>
</dbReference>
<dbReference type="PANTHER" id="PTHR10344:SF1">
    <property type="entry name" value="THYMIDYLATE KINASE"/>
    <property type="match status" value="1"/>
</dbReference>
<dbReference type="STRING" id="1036808.A0A0C3DPE7"/>
<dbReference type="PANTHER" id="PTHR10344">
    <property type="entry name" value="THYMIDYLATE KINASE"/>
    <property type="match status" value="1"/>
</dbReference>
<dbReference type="CDD" id="cd01672">
    <property type="entry name" value="TMPK"/>
    <property type="match status" value="1"/>
</dbReference>
<name>A0A0C3DPE7_9AGAM</name>
<dbReference type="GO" id="GO:0006235">
    <property type="term" value="P:dTTP biosynthetic process"/>
    <property type="evidence" value="ECO:0007669"/>
    <property type="project" value="TreeGrafter"/>
</dbReference>
<feature type="domain" description="Thymidylate kinase-like" evidence="10">
    <location>
        <begin position="12"/>
        <end position="197"/>
    </location>
</feature>
<evidence type="ECO:0000256" key="3">
    <source>
        <dbReference type="ARBA" id="ARBA00012980"/>
    </source>
</evidence>
<evidence type="ECO:0000256" key="8">
    <source>
        <dbReference type="ARBA" id="ARBA00022777"/>
    </source>
</evidence>
<dbReference type="HOGENOM" id="CLU_049131_3_1_1"/>
<dbReference type="EC" id="2.7.4.9" evidence="3"/>
<keyword evidence="12" id="KW-1185">Reference proteome</keyword>
<protein>
    <recommendedName>
        <fullName evidence="4">Thymidylate kinase</fullName>
        <ecNumber evidence="3">2.7.4.9</ecNumber>
    </recommendedName>
</protein>
<keyword evidence="9" id="KW-0067">ATP-binding</keyword>
<evidence type="ECO:0000256" key="5">
    <source>
        <dbReference type="ARBA" id="ARBA00022679"/>
    </source>
</evidence>
<evidence type="ECO:0000256" key="9">
    <source>
        <dbReference type="ARBA" id="ARBA00022840"/>
    </source>
</evidence>
<dbReference type="HAMAP" id="MF_00165">
    <property type="entry name" value="Thymidylate_kinase"/>
    <property type="match status" value="1"/>
</dbReference>
<dbReference type="Gene3D" id="3.40.50.300">
    <property type="entry name" value="P-loop containing nucleotide triphosphate hydrolases"/>
    <property type="match status" value="1"/>
</dbReference>
<dbReference type="FunCoup" id="A0A0C3DPE7">
    <property type="interactions" value="387"/>
</dbReference>
<dbReference type="GO" id="GO:0006227">
    <property type="term" value="P:dUDP biosynthetic process"/>
    <property type="evidence" value="ECO:0007669"/>
    <property type="project" value="TreeGrafter"/>
</dbReference>
<evidence type="ECO:0000256" key="1">
    <source>
        <dbReference type="ARBA" id="ARBA00004992"/>
    </source>
</evidence>
<proteinExistence type="inferred from homology"/>
<accession>A0A0C3DPE7</accession>
<keyword evidence="7" id="KW-0547">Nucleotide-binding</keyword>
<dbReference type="NCBIfam" id="TIGR00041">
    <property type="entry name" value="DTMP_kinase"/>
    <property type="match status" value="1"/>
</dbReference>
<dbReference type="GO" id="GO:0004798">
    <property type="term" value="F:dTMP kinase activity"/>
    <property type="evidence" value="ECO:0007669"/>
    <property type="project" value="UniProtKB-EC"/>
</dbReference>
<dbReference type="InParanoid" id="A0A0C3DPE7"/>
<comment type="pathway">
    <text evidence="1">Pyrimidine metabolism; dTTP biosynthesis.</text>
</comment>
<dbReference type="GO" id="GO:0005634">
    <property type="term" value="C:nucleus"/>
    <property type="evidence" value="ECO:0007669"/>
    <property type="project" value="TreeGrafter"/>
</dbReference>
<dbReference type="InterPro" id="IPR018094">
    <property type="entry name" value="Thymidylate_kinase"/>
</dbReference>
<dbReference type="GO" id="GO:0004550">
    <property type="term" value="F:nucleoside diphosphate kinase activity"/>
    <property type="evidence" value="ECO:0007669"/>
    <property type="project" value="TreeGrafter"/>
</dbReference>